<feature type="transmembrane region" description="Helical" evidence="1">
    <location>
        <begin position="49"/>
        <end position="71"/>
    </location>
</feature>
<evidence type="ECO:0000313" key="2">
    <source>
        <dbReference type="EMBL" id="TCV90994.1"/>
    </source>
</evidence>
<organism evidence="2 3">
    <name type="scientific">Biostraticola tofi</name>
    <dbReference type="NCBI Taxonomy" id="466109"/>
    <lineage>
        <taxon>Bacteria</taxon>
        <taxon>Pseudomonadati</taxon>
        <taxon>Pseudomonadota</taxon>
        <taxon>Gammaproteobacteria</taxon>
        <taxon>Enterobacterales</taxon>
        <taxon>Bruguierivoracaceae</taxon>
        <taxon>Biostraticola</taxon>
    </lineage>
</organism>
<keyword evidence="1" id="KW-1133">Transmembrane helix</keyword>
<name>A0A4R3YJ15_9GAMM</name>
<sequence length="77" mass="8864">MEIKNKLSIWVLFLSIIYMIFCSFIFFSISLVIITLLFSNEFDIDNKDIIHVAITSLITGITTGLGSWIFAKLDERE</sequence>
<dbReference type="AlphaFoldDB" id="A0A4R3YJ15"/>
<protein>
    <submittedName>
        <fullName evidence="2">Uncharacterized protein</fullName>
    </submittedName>
</protein>
<proteinExistence type="predicted"/>
<dbReference type="RefSeq" id="WP_230468116.1">
    <property type="nucleotide sequence ID" value="NZ_SMCR01000026.1"/>
</dbReference>
<reference evidence="2 3" key="1">
    <citation type="submission" date="2019-03" db="EMBL/GenBank/DDBJ databases">
        <title>Genomic Encyclopedia of Type Strains, Phase IV (KMG-IV): sequencing the most valuable type-strain genomes for metagenomic binning, comparative biology and taxonomic classification.</title>
        <authorList>
            <person name="Goeker M."/>
        </authorList>
    </citation>
    <scope>NUCLEOTIDE SEQUENCE [LARGE SCALE GENOMIC DNA]</scope>
    <source>
        <strain evidence="2 3">DSM 19580</strain>
    </source>
</reference>
<feature type="non-terminal residue" evidence="2">
    <location>
        <position position="77"/>
    </location>
</feature>
<keyword evidence="1" id="KW-0472">Membrane</keyword>
<keyword evidence="3" id="KW-1185">Reference proteome</keyword>
<gene>
    <name evidence="2" type="ORF">EDC52_1267</name>
</gene>
<feature type="transmembrane region" description="Helical" evidence="1">
    <location>
        <begin position="7"/>
        <end position="37"/>
    </location>
</feature>
<evidence type="ECO:0000313" key="3">
    <source>
        <dbReference type="Proteomes" id="UP000295719"/>
    </source>
</evidence>
<evidence type="ECO:0000256" key="1">
    <source>
        <dbReference type="SAM" id="Phobius"/>
    </source>
</evidence>
<accession>A0A4R3YJ15</accession>
<comment type="caution">
    <text evidence="2">The sequence shown here is derived from an EMBL/GenBank/DDBJ whole genome shotgun (WGS) entry which is preliminary data.</text>
</comment>
<keyword evidence="1" id="KW-0812">Transmembrane</keyword>
<dbReference type="Proteomes" id="UP000295719">
    <property type="component" value="Unassembled WGS sequence"/>
</dbReference>
<dbReference type="EMBL" id="SMCR01000026">
    <property type="protein sequence ID" value="TCV90994.1"/>
    <property type="molecule type" value="Genomic_DNA"/>
</dbReference>